<sequence length="413" mass="47551">MAKNQSEASSLTEASKVSLGEKESKEDIKYNDSYVISNRRYENRLQPINRKEKGVLGSSQSQIIQPIEMQILEQYENSLSESHAEDGKHIQRLEKELLNCSQEIDYLQDQLSARNEEVNYLEERVHILELKLEGMEDLQEEVFSLREELKRSNLNQFSLIKELGTKEIELEKSNLSIEKLEESFSSIALESQFEVESVKLDMMALEQSLFEAKKIHDETLDENNRMTRSIEELQVALQDAQKIIGSLNEENRVGSLNEENRVLKKKLDAANRNSINYSQNDEYCLENKDGSQLKTQSSVSERGKDSTVPEETSTSNVRGSHVGRSAMISGSAADLKRKMEMSEQIHEYECLIKKLKEELREEKLRAKEEAEDLVQEMAELRYQFTSSLEEECKRRASIEHASLQRIAELEAQV</sequence>
<feature type="compositionally biased region" description="Polar residues" evidence="2">
    <location>
        <begin position="309"/>
        <end position="318"/>
    </location>
</feature>
<feature type="coiled-coil region" evidence="1">
    <location>
        <begin position="90"/>
        <end position="155"/>
    </location>
</feature>
<feature type="region of interest" description="Disordered" evidence="2">
    <location>
        <begin position="1"/>
        <end position="25"/>
    </location>
</feature>
<feature type="coiled-coil region" evidence="1">
    <location>
        <begin position="216"/>
        <end position="273"/>
    </location>
</feature>
<name>A0ABD1LEY3_9FABA</name>
<protein>
    <submittedName>
        <fullName evidence="3">Uncharacterized protein</fullName>
    </submittedName>
</protein>
<dbReference type="Proteomes" id="UP001603857">
    <property type="component" value="Unassembled WGS sequence"/>
</dbReference>
<evidence type="ECO:0000256" key="1">
    <source>
        <dbReference type="SAM" id="Coils"/>
    </source>
</evidence>
<gene>
    <name evidence="3" type="ORF">Fmac_026472</name>
</gene>
<proteinExistence type="predicted"/>
<evidence type="ECO:0000313" key="4">
    <source>
        <dbReference type="Proteomes" id="UP001603857"/>
    </source>
</evidence>
<keyword evidence="4" id="KW-1185">Reference proteome</keyword>
<dbReference type="PANTHER" id="PTHR36390">
    <property type="entry name" value="MYOSIN HEAVY CHAIN-LIKE PROTEIN"/>
    <property type="match status" value="1"/>
</dbReference>
<comment type="caution">
    <text evidence="3">The sequence shown here is derived from an EMBL/GenBank/DDBJ whole genome shotgun (WGS) entry which is preliminary data.</text>
</comment>
<accession>A0ABD1LEY3</accession>
<evidence type="ECO:0000256" key="2">
    <source>
        <dbReference type="SAM" id="MobiDB-lite"/>
    </source>
</evidence>
<feature type="compositionally biased region" description="Polar residues" evidence="2">
    <location>
        <begin position="1"/>
        <end position="15"/>
    </location>
</feature>
<keyword evidence="1" id="KW-0175">Coiled coil</keyword>
<dbReference type="AlphaFoldDB" id="A0ABD1LEY3"/>
<organism evidence="3 4">
    <name type="scientific">Flemingia macrophylla</name>
    <dbReference type="NCBI Taxonomy" id="520843"/>
    <lineage>
        <taxon>Eukaryota</taxon>
        <taxon>Viridiplantae</taxon>
        <taxon>Streptophyta</taxon>
        <taxon>Embryophyta</taxon>
        <taxon>Tracheophyta</taxon>
        <taxon>Spermatophyta</taxon>
        <taxon>Magnoliopsida</taxon>
        <taxon>eudicotyledons</taxon>
        <taxon>Gunneridae</taxon>
        <taxon>Pentapetalae</taxon>
        <taxon>rosids</taxon>
        <taxon>fabids</taxon>
        <taxon>Fabales</taxon>
        <taxon>Fabaceae</taxon>
        <taxon>Papilionoideae</taxon>
        <taxon>50 kb inversion clade</taxon>
        <taxon>NPAAA clade</taxon>
        <taxon>indigoferoid/millettioid clade</taxon>
        <taxon>Phaseoleae</taxon>
        <taxon>Flemingia</taxon>
    </lineage>
</organism>
<feature type="region of interest" description="Disordered" evidence="2">
    <location>
        <begin position="286"/>
        <end position="326"/>
    </location>
</feature>
<reference evidence="3 4" key="1">
    <citation type="submission" date="2024-08" db="EMBL/GenBank/DDBJ databases">
        <title>Insights into the chromosomal genome structure of Flemingia macrophylla.</title>
        <authorList>
            <person name="Ding Y."/>
            <person name="Zhao Y."/>
            <person name="Bi W."/>
            <person name="Wu M."/>
            <person name="Zhao G."/>
            <person name="Gong Y."/>
            <person name="Li W."/>
            <person name="Zhang P."/>
        </authorList>
    </citation>
    <scope>NUCLEOTIDE SEQUENCE [LARGE SCALE GENOMIC DNA]</scope>
    <source>
        <strain evidence="3">DYQJB</strain>
        <tissue evidence="3">Leaf</tissue>
    </source>
</reference>
<dbReference type="EMBL" id="JBGMDY010000009">
    <property type="protein sequence ID" value="KAL2322093.1"/>
    <property type="molecule type" value="Genomic_DNA"/>
</dbReference>
<feature type="coiled-coil region" evidence="1">
    <location>
        <begin position="338"/>
        <end position="383"/>
    </location>
</feature>
<evidence type="ECO:0000313" key="3">
    <source>
        <dbReference type="EMBL" id="KAL2322093.1"/>
    </source>
</evidence>
<dbReference type="PANTHER" id="PTHR36390:SF1">
    <property type="entry name" value="MYOSIN HEAVY CHAIN-LIKE PROTEIN"/>
    <property type="match status" value="1"/>
</dbReference>